<keyword evidence="3" id="KW-0121">Carboxypeptidase</keyword>
<dbReference type="RefSeq" id="WP_035630329.1">
    <property type="nucleotide sequence ID" value="NZ_AVCS01000009.1"/>
</dbReference>
<dbReference type="PANTHER" id="PTHR46825:SF9">
    <property type="entry name" value="BETA-LACTAMASE-RELATED DOMAIN-CONTAINING PROTEIN"/>
    <property type="match status" value="1"/>
</dbReference>
<keyword evidence="3" id="KW-0645">Protease</keyword>
<evidence type="ECO:0000259" key="2">
    <source>
        <dbReference type="Pfam" id="PF00144"/>
    </source>
</evidence>
<dbReference type="eggNOG" id="COG1680">
    <property type="taxonomic scope" value="Bacteria"/>
</dbReference>
<organism evidence="3 4">
    <name type="scientific">Flavobacterium enshiense DK69</name>
    <dbReference type="NCBI Taxonomy" id="1107311"/>
    <lineage>
        <taxon>Bacteria</taxon>
        <taxon>Pseudomonadati</taxon>
        <taxon>Bacteroidota</taxon>
        <taxon>Flavobacteriia</taxon>
        <taxon>Flavobacteriales</taxon>
        <taxon>Flavobacteriaceae</taxon>
        <taxon>Flavobacterium</taxon>
    </lineage>
</organism>
<feature type="chain" id="PRO_5001992316" evidence="1">
    <location>
        <begin position="20"/>
        <end position="437"/>
    </location>
</feature>
<dbReference type="EMBL" id="JRLZ01000005">
    <property type="protein sequence ID" value="KGO95990.1"/>
    <property type="molecule type" value="Genomic_DNA"/>
</dbReference>
<dbReference type="PATRIC" id="fig|1107311.5.peg.2582"/>
<keyword evidence="4" id="KW-1185">Reference proteome</keyword>
<dbReference type="PANTHER" id="PTHR46825">
    <property type="entry name" value="D-ALANYL-D-ALANINE-CARBOXYPEPTIDASE/ENDOPEPTIDASE AMPH"/>
    <property type="match status" value="1"/>
</dbReference>
<evidence type="ECO:0000256" key="1">
    <source>
        <dbReference type="SAM" id="SignalP"/>
    </source>
</evidence>
<evidence type="ECO:0000313" key="4">
    <source>
        <dbReference type="Proteomes" id="UP000030149"/>
    </source>
</evidence>
<sequence length="437" mass="49218">MIRKIIICLFVISCLSISAQENARFRKIDSLLIYLNHNNRFMGQLSIREGDDVVFEKAYGLPMAKKEEQPNKNTKYKIGSVTKTFTAVMIMQLIEEKRLKLDQTLSKFYPQIPNADKITINDLLRHRSGIVDYVNADSTTSMTASVGKKEMLAKIAAYKPLFAPNSKAEYSNSNYYLLGCIVEDITKTPYKDNLKTRIVDRLKLKNTYIVNNVDPKRNEAPSYTYKGEQWEAVPEWDMSLPFAAGSISSTANDLTTLLRGIFNGKLLKPTSVDEMTQLKESYGIGLVTFPFGERKFFGHTGGIEGYKSVVGYYPAEKLGISLIVNGDNYNRNDIMIGILSIYYKMPYTFPNLKTVKVDEKILKSYEGTYSSKEIPLKINIKVDKGQIIAQATGQGAFTLNAVSETEFVFDPAGVNMTFGQKTMVLKQGGMEIKFTKE</sequence>
<dbReference type="AlphaFoldDB" id="A0A0A2N6B2"/>
<dbReference type="Gene3D" id="3.40.710.10">
    <property type="entry name" value="DD-peptidase/beta-lactamase superfamily"/>
    <property type="match status" value="1"/>
</dbReference>
<dbReference type="InterPro" id="IPR012338">
    <property type="entry name" value="Beta-lactam/transpept-like"/>
</dbReference>
<evidence type="ECO:0000313" key="3">
    <source>
        <dbReference type="EMBL" id="KGO95990.1"/>
    </source>
</evidence>
<dbReference type="SUPFAM" id="SSF56601">
    <property type="entry name" value="beta-lactamase/transpeptidase-like"/>
    <property type="match status" value="1"/>
</dbReference>
<dbReference type="InterPro" id="IPR050491">
    <property type="entry name" value="AmpC-like"/>
</dbReference>
<protein>
    <submittedName>
        <fullName evidence="3">D-Ala-D-Ala carboxypeptidase</fullName>
    </submittedName>
</protein>
<feature type="signal peptide" evidence="1">
    <location>
        <begin position="1"/>
        <end position="19"/>
    </location>
</feature>
<dbReference type="InterPro" id="IPR001466">
    <property type="entry name" value="Beta-lactam-related"/>
</dbReference>
<dbReference type="GO" id="GO:0004180">
    <property type="term" value="F:carboxypeptidase activity"/>
    <property type="evidence" value="ECO:0007669"/>
    <property type="project" value="UniProtKB-KW"/>
</dbReference>
<keyword evidence="3" id="KW-0378">Hydrolase</keyword>
<dbReference type="Pfam" id="PF00144">
    <property type="entry name" value="Beta-lactamase"/>
    <property type="match status" value="1"/>
</dbReference>
<reference evidence="3 4" key="2">
    <citation type="journal article" date="2015" name="Stand. Genomic Sci.">
        <title>High quality draft genomic sequence of Flavobacterium enshiense DK69(T) and comparison among Flavobacterium genomes.</title>
        <authorList>
            <person name="Zeng Z."/>
            <person name="Chen C."/>
            <person name="Du H."/>
            <person name="Wang G."/>
            <person name="Li M."/>
        </authorList>
    </citation>
    <scope>NUCLEOTIDE SEQUENCE [LARGE SCALE GENOMIC DNA]</scope>
    <source>
        <strain evidence="3 4">DK69</strain>
    </source>
</reference>
<dbReference type="STRING" id="1107311.Q767_06915"/>
<reference evidence="4" key="1">
    <citation type="submission" date="2013-09" db="EMBL/GenBank/DDBJ databases">
        <authorList>
            <person name="Zeng Z."/>
            <person name="Chen C."/>
        </authorList>
    </citation>
    <scope>NUCLEOTIDE SEQUENCE [LARGE SCALE GENOMIC DNA]</scope>
    <source>
        <strain evidence="4">DK69</strain>
    </source>
</reference>
<feature type="domain" description="Beta-lactamase-related" evidence="2">
    <location>
        <begin position="45"/>
        <end position="332"/>
    </location>
</feature>
<accession>A0A0A2N6B2</accession>
<gene>
    <name evidence="3" type="ORF">Q767_06915</name>
</gene>
<comment type="caution">
    <text evidence="3">The sequence shown here is derived from an EMBL/GenBank/DDBJ whole genome shotgun (WGS) entry which is preliminary data.</text>
</comment>
<name>A0A0A2N6B2_9FLAO</name>
<proteinExistence type="predicted"/>
<keyword evidence="1" id="KW-0732">Signal</keyword>
<dbReference type="Proteomes" id="UP000030149">
    <property type="component" value="Unassembled WGS sequence"/>
</dbReference>